<organism evidence="1 2">
    <name type="scientific">Bacillus pseudomycoides</name>
    <dbReference type="NCBI Taxonomy" id="64104"/>
    <lineage>
        <taxon>Bacteria</taxon>
        <taxon>Bacillati</taxon>
        <taxon>Bacillota</taxon>
        <taxon>Bacilli</taxon>
        <taxon>Bacillales</taxon>
        <taxon>Bacillaceae</taxon>
        <taxon>Bacillus</taxon>
        <taxon>Bacillus cereus group</taxon>
    </lineage>
</organism>
<dbReference type="Proteomes" id="UP000221020">
    <property type="component" value="Unassembled WGS sequence"/>
</dbReference>
<comment type="caution">
    <text evidence="1">The sequence shown here is derived from an EMBL/GenBank/DDBJ whole genome shotgun (WGS) entry which is preliminary data.</text>
</comment>
<dbReference type="RefSeq" id="WP_097899622.1">
    <property type="nucleotide sequence ID" value="NZ_NVOR01000024.1"/>
</dbReference>
<proteinExistence type="predicted"/>
<protein>
    <submittedName>
        <fullName evidence="1">Uncharacterized protein</fullName>
    </submittedName>
</protein>
<accession>A0AA91ZTJ7</accession>
<name>A0AA91ZTJ7_9BACI</name>
<reference evidence="1 2" key="1">
    <citation type="submission" date="2017-09" db="EMBL/GenBank/DDBJ databases">
        <title>Large-scale bioinformatics analysis of Bacillus genomes uncovers conserved roles of natural products in bacterial physiology.</title>
        <authorList>
            <consortium name="Agbiome Team Llc"/>
            <person name="Bleich R.M."/>
            <person name="Grubbs K.J."/>
            <person name="Santa Maria K.C."/>
            <person name="Allen S.E."/>
            <person name="Farag S."/>
            <person name="Shank E.A."/>
            <person name="Bowers A."/>
        </authorList>
    </citation>
    <scope>NUCLEOTIDE SEQUENCE [LARGE SCALE GENOMIC DNA]</scope>
    <source>
        <strain evidence="1 2">AFS092012</strain>
    </source>
</reference>
<dbReference type="EMBL" id="NVOR01000024">
    <property type="protein sequence ID" value="PED82886.1"/>
    <property type="molecule type" value="Genomic_DNA"/>
</dbReference>
<dbReference type="AlphaFoldDB" id="A0AA91ZTJ7"/>
<evidence type="ECO:0000313" key="1">
    <source>
        <dbReference type="EMBL" id="PED82886.1"/>
    </source>
</evidence>
<gene>
    <name evidence="1" type="ORF">CON65_09455</name>
</gene>
<sequence>MGQEITITFEYRDIDGLKVTRNKAYLLTESIYYEINGNVVTFRQIPERERGKTEINVYDSDRYKALEIYCENIKGNIEGMLAVEFIEMLLEGQPNF</sequence>
<evidence type="ECO:0000313" key="2">
    <source>
        <dbReference type="Proteomes" id="UP000221020"/>
    </source>
</evidence>